<dbReference type="PANTHER" id="PTHR46880:SF5">
    <property type="entry name" value="DUF4371 DOMAIN-CONTAINING PROTEIN"/>
    <property type="match status" value="1"/>
</dbReference>
<comment type="caution">
    <text evidence="5">The sequence shown here is derived from an EMBL/GenBank/DDBJ whole genome shotgun (WGS) entry which is preliminary data.</text>
</comment>
<feature type="domain" description="HAT C-terminal dimerisation" evidence="2">
    <location>
        <begin position="576"/>
        <end position="631"/>
    </location>
</feature>
<evidence type="ECO:0000259" key="4">
    <source>
        <dbReference type="Pfam" id="PF25431"/>
    </source>
</evidence>
<dbReference type="Pfam" id="PF14291">
    <property type="entry name" value="DUF4371"/>
    <property type="match status" value="1"/>
</dbReference>
<dbReference type="Proteomes" id="UP001186944">
    <property type="component" value="Unassembled WGS sequence"/>
</dbReference>
<dbReference type="SUPFAM" id="SSF53098">
    <property type="entry name" value="Ribonuclease H-like"/>
    <property type="match status" value="1"/>
</dbReference>
<feature type="compositionally biased region" description="Basic and acidic residues" evidence="1">
    <location>
        <begin position="735"/>
        <end position="748"/>
    </location>
</feature>
<dbReference type="InterPro" id="IPR008906">
    <property type="entry name" value="HATC_C_dom"/>
</dbReference>
<dbReference type="InterPro" id="IPR025398">
    <property type="entry name" value="DUF4371"/>
</dbReference>
<protein>
    <recommendedName>
        <fullName evidence="7">Zinc finger protein 862</fullName>
    </recommendedName>
</protein>
<keyword evidence="6" id="KW-1185">Reference proteome</keyword>
<accession>A0AA89C5P3</accession>
<evidence type="ECO:0008006" key="7">
    <source>
        <dbReference type="Google" id="ProtNLM"/>
    </source>
</evidence>
<feature type="region of interest" description="Disordered" evidence="1">
    <location>
        <begin position="716"/>
        <end position="748"/>
    </location>
</feature>
<evidence type="ECO:0000259" key="2">
    <source>
        <dbReference type="Pfam" id="PF05699"/>
    </source>
</evidence>
<dbReference type="GO" id="GO:0046983">
    <property type="term" value="F:protein dimerization activity"/>
    <property type="evidence" value="ECO:0007669"/>
    <property type="project" value="InterPro"/>
</dbReference>
<dbReference type="Pfam" id="PF25431">
    <property type="entry name" value="zf-C17orf113"/>
    <property type="match status" value="1"/>
</dbReference>
<feature type="domain" description="DUF4371" evidence="3">
    <location>
        <begin position="119"/>
        <end position="250"/>
    </location>
</feature>
<dbReference type="AlphaFoldDB" id="A0AA89C5P3"/>
<dbReference type="EMBL" id="VSWD01000002">
    <property type="protein sequence ID" value="KAK3107222.1"/>
    <property type="molecule type" value="Genomic_DNA"/>
</dbReference>
<sequence length="748" mass="85621">MVFCEVTEFWWLVYVEGQGMFCLLCKENDEQNMQNKSRVFSKDPSVRFKKSAVDEHRNSAQHKGAVQKEMIKRLSVFHKEKEERNRVGEEILRQAFLAAYWLLEEEISLRKLLPLLKLVEKMGLSNLRHFQHRSEGSIQELFHTIGDTVKNQIISKVKESQAFGILLDEVTDISVKNQMVLFIQYVDAATKQTEVAFFAVADVLEESTSANSETLQKVVEKILSVLGDDKRKLSSVVTDGASVMTGKFNGLTARLRKDFPSLISVHCICHRLALACVKAADTTSYVKNVSEYLRQLWKFIEDSPKRTAVLIRVQLELANCKIQLPQKARKAVVHKVKKACTTRWLSFEAAVHGFYEDMSSILQALREMKEEVIAKGLLVKMFKAKFISAIYILNEVLPILPTLSRTFQAGTINYARIEPSISYTMDALNGVLETGSPVTKMEEDLQEGGRLFTLGLHPGEHEVTQMKILLRKYIEALQSNIRDRFDDVTPLLSSFSMFDPTLSPNRGDDNFNNYGEEQIKMISKHFYGEAQEDQMQLTAEWKQFKYHFEKMKETSQYLESTTPTEYCLRHILQLATPFGQSFPLLSKVAEIILSMPISNAWPERGASAVKRIKTRLRNRLSNKMLETVMQVNINGPGTTSAAAETIVKQTVKQWYEAKQRRKLPKCEEKPKEGEEVPTFTVEQRDVSTQADIGVPEQDIQEKVHEVLKLLNIRSKELVSESSESEESEEEEADYEIEKELEFEHVEQN</sequence>
<evidence type="ECO:0000256" key="1">
    <source>
        <dbReference type="SAM" id="MobiDB-lite"/>
    </source>
</evidence>
<dbReference type="InterPro" id="IPR012337">
    <property type="entry name" value="RNaseH-like_sf"/>
</dbReference>
<reference evidence="5" key="1">
    <citation type="submission" date="2019-08" db="EMBL/GenBank/DDBJ databases">
        <title>The improved chromosome-level genome for the pearl oyster Pinctada fucata martensii using PacBio sequencing and Hi-C.</title>
        <authorList>
            <person name="Zheng Z."/>
        </authorList>
    </citation>
    <scope>NUCLEOTIDE SEQUENCE</scope>
    <source>
        <strain evidence="5">ZZ-2019</strain>
        <tissue evidence="5">Adductor muscle</tissue>
    </source>
</reference>
<feature type="compositionally biased region" description="Acidic residues" evidence="1">
    <location>
        <begin position="722"/>
        <end position="734"/>
    </location>
</feature>
<evidence type="ECO:0000259" key="3">
    <source>
        <dbReference type="Pfam" id="PF14291"/>
    </source>
</evidence>
<gene>
    <name evidence="5" type="ORF">FSP39_009772</name>
</gene>
<evidence type="ECO:0000313" key="5">
    <source>
        <dbReference type="EMBL" id="KAK3107222.1"/>
    </source>
</evidence>
<name>A0AA89C5P3_PINIB</name>
<dbReference type="Pfam" id="PF05699">
    <property type="entry name" value="Dimer_Tnp_hAT"/>
    <property type="match status" value="1"/>
</dbReference>
<dbReference type="PANTHER" id="PTHR46880">
    <property type="entry name" value="RAS-ASSOCIATING DOMAIN-CONTAINING PROTEIN"/>
    <property type="match status" value="1"/>
</dbReference>
<organism evidence="5 6">
    <name type="scientific">Pinctada imbricata</name>
    <name type="common">Atlantic pearl-oyster</name>
    <name type="synonym">Pinctada martensii</name>
    <dbReference type="NCBI Taxonomy" id="66713"/>
    <lineage>
        <taxon>Eukaryota</taxon>
        <taxon>Metazoa</taxon>
        <taxon>Spiralia</taxon>
        <taxon>Lophotrochozoa</taxon>
        <taxon>Mollusca</taxon>
        <taxon>Bivalvia</taxon>
        <taxon>Autobranchia</taxon>
        <taxon>Pteriomorphia</taxon>
        <taxon>Pterioida</taxon>
        <taxon>Pterioidea</taxon>
        <taxon>Pteriidae</taxon>
        <taxon>Pinctada</taxon>
    </lineage>
</organism>
<evidence type="ECO:0000313" key="6">
    <source>
        <dbReference type="Proteomes" id="UP001186944"/>
    </source>
</evidence>
<dbReference type="InterPro" id="IPR057456">
    <property type="entry name" value="Znf_C17orf113"/>
</dbReference>
<proteinExistence type="predicted"/>
<feature type="domain" description="C17orf113 probable zinc finger" evidence="4">
    <location>
        <begin position="10"/>
        <end position="69"/>
    </location>
</feature>